<protein>
    <recommendedName>
        <fullName evidence="7">DNA-directed RNA polymerase subunit</fullName>
    </recommendedName>
</protein>
<dbReference type="Ensembl" id="ENSPMGT00000025068.1">
    <property type="protein sequence ID" value="ENSPMGP00000023531.1"/>
    <property type="gene ID" value="ENSPMGG00000019023.1"/>
</dbReference>
<feature type="compositionally biased region" description="Polar residues" evidence="8">
    <location>
        <begin position="321"/>
        <end position="341"/>
    </location>
</feature>
<feature type="compositionally biased region" description="Basic residues" evidence="8">
    <location>
        <begin position="344"/>
        <end position="353"/>
    </location>
</feature>
<evidence type="ECO:0000256" key="1">
    <source>
        <dbReference type="ARBA" id="ARBA00004604"/>
    </source>
</evidence>
<dbReference type="InterPro" id="IPR045113">
    <property type="entry name" value="Rpb7-like"/>
</dbReference>
<feature type="compositionally biased region" description="Low complexity" evidence="8">
    <location>
        <begin position="210"/>
        <end position="223"/>
    </location>
</feature>
<feature type="compositionally biased region" description="Basic residues" evidence="8">
    <location>
        <begin position="294"/>
        <end position="304"/>
    </location>
</feature>
<keyword evidence="6 7" id="KW-0539">Nucleus</keyword>
<dbReference type="InterPro" id="IPR005576">
    <property type="entry name" value="Rpb7-like_N"/>
</dbReference>
<dbReference type="Gene3D" id="2.40.50.1060">
    <property type="match status" value="1"/>
</dbReference>
<dbReference type="InterPro" id="IPR036898">
    <property type="entry name" value="RNA_pol_Rpb7-like_N_sf"/>
</dbReference>
<dbReference type="GO" id="GO:0006362">
    <property type="term" value="P:transcription elongation by RNA polymerase I"/>
    <property type="evidence" value="ECO:0007669"/>
    <property type="project" value="TreeGrafter"/>
</dbReference>
<dbReference type="STRING" id="409849.ENSPMGP00000023531"/>
<comment type="function">
    <text evidence="7">DNA-dependent RNA polymerase which catalyzes the transcription of DNA into RNA using the four ribonucleoside triphosphates as substrates.</text>
</comment>
<evidence type="ECO:0000313" key="11">
    <source>
        <dbReference type="Ensembl" id="ENSPMGP00000023531.1"/>
    </source>
</evidence>
<dbReference type="FunFam" id="3.30.1490.120:FF:000003">
    <property type="entry name" value="DNA-directed RNA polymerase I subunit RPA43"/>
    <property type="match status" value="1"/>
</dbReference>
<sequence length="421" mass="46557">MSGDVVVTSTPAPVSSAAAIGAGVGSSVPSFAAASELLSAPYSCLVMNTHRRHIALPPLYLNKKKTGIREELDTELLKFSQSLSGVPLAYDNIRIVGHQGDIYDDSGYIHLNIEANFILFQPKKGQTLLGMVNKLGVNHVGCLVHGCFNASIPKPNLVSMETWRDAGPQIGSELEFDVTTLDADTAGVLLIRGRLKRTRVQELLAIGESTVSTVQSTAQSSVQHPDELDASNTDETTEPMELPPEETPKKKKKKKHKIKQEILTPEKDTALDSSPQLNETINEMGEESSGTTEKKKKKKKKKKDRYKEEEQEEPLTLPFSPDTTLDTTAELNGTMDETNGNVEKKKKKKKKDKHIKDEPQEVDIMSMMVHSCDSSGYLSDKPSKKRKHQTKTEDLTGFSLEIGMPCMKKIKPLVELKREFE</sequence>
<evidence type="ECO:0000256" key="8">
    <source>
        <dbReference type="SAM" id="MobiDB-lite"/>
    </source>
</evidence>
<comment type="similarity">
    <text evidence="2">Belongs to the eukaryotic RPA43 RNA polymerase subunit family.</text>
</comment>
<dbReference type="InterPro" id="IPR041178">
    <property type="entry name" value="RPA43_OB"/>
</dbReference>
<feature type="region of interest" description="Disordered" evidence="8">
    <location>
        <begin position="373"/>
        <end position="392"/>
    </location>
</feature>
<evidence type="ECO:0000256" key="3">
    <source>
        <dbReference type="ARBA" id="ARBA00022478"/>
    </source>
</evidence>
<reference evidence="11" key="1">
    <citation type="submission" date="2025-08" db="UniProtKB">
        <authorList>
            <consortium name="Ensembl"/>
        </authorList>
    </citation>
    <scope>IDENTIFICATION</scope>
</reference>
<feature type="domain" description="RNA polymerase Rpb7-like N-terminal" evidence="9">
    <location>
        <begin position="52"/>
        <end position="107"/>
    </location>
</feature>
<feature type="compositionally biased region" description="Basic residues" evidence="8">
    <location>
        <begin position="249"/>
        <end position="258"/>
    </location>
</feature>
<reference evidence="11" key="2">
    <citation type="submission" date="2025-09" db="UniProtKB">
        <authorList>
            <consortium name="Ensembl"/>
        </authorList>
    </citation>
    <scope>IDENTIFICATION</scope>
</reference>
<keyword evidence="3 7" id="KW-0240">DNA-directed RNA polymerase</keyword>
<dbReference type="PANTHER" id="PTHR12709:SF5">
    <property type="entry name" value="DNA-DIRECTED RNA POLYMERASE I SUBUNIT RPA43"/>
    <property type="match status" value="1"/>
</dbReference>
<dbReference type="GO" id="GO:0005736">
    <property type="term" value="C:RNA polymerase I complex"/>
    <property type="evidence" value="ECO:0007669"/>
    <property type="project" value="TreeGrafter"/>
</dbReference>
<dbReference type="InterPro" id="IPR041901">
    <property type="entry name" value="RNAP_I_Rpa43_N"/>
</dbReference>
<dbReference type="Proteomes" id="UP000261520">
    <property type="component" value="Unplaced"/>
</dbReference>
<evidence type="ECO:0000256" key="7">
    <source>
        <dbReference type="RuleBase" id="RU369086"/>
    </source>
</evidence>
<name>A0A3B4B4P8_9GOBI</name>
<keyword evidence="5 7" id="KW-0804">Transcription</keyword>
<comment type="subcellular location">
    <subcellularLocation>
        <location evidence="1">Nucleus</location>
        <location evidence="1">Nucleolus</location>
    </subcellularLocation>
</comment>
<keyword evidence="12" id="KW-1185">Reference proteome</keyword>
<evidence type="ECO:0000256" key="2">
    <source>
        <dbReference type="ARBA" id="ARBA00005930"/>
    </source>
</evidence>
<proteinExistence type="inferred from homology"/>
<organism evidence="11 12">
    <name type="scientific">Periophthalmus magnuspinnatus</name>
    <dbReference type="NCBI Taxonomy" id="409849"/>
    <lineage>
        <taxon>Eukaryota</taxon>
        <taxon>Metazoa</taxon>
        <taxon>Chordata</taxon>
        <taxon>Craniata</taxon>
        <taxon>Vertebrata</taxon>
        <taxon>Euteleostomi</taxon>
        <taxon>Actinopterygii</taxon>
        <taxon>Neopterygii</taxon>
        <taxon>Teleostei</taxon>
        <taxon>Neoteleostei</taxon>
        <taxon>Acanthomorphata</taxon>
        <taxon>Gobiaria</taxon>
        <taxon>Gobiiformes</taxon>
        <taxon>Gobioidei</taxon>
        <taxon>Gobiidae</taxon>
        <taxon>Oxudercinae</taxon>
        <taxon>Periophthalmus</taxon>
    </lineage>
</organism>
<dbReference type="CDD" id="cd04328">
    <property type="entry name" value="RNAP_I_Rpa43_N"/>
    <property type="match status" value="1"/>
</dbReference>
<feature type="region of interest" description="Disordered" evidence="8">
    <location>
        <begin position="210"/>
        <end position="364"/>
    </location>
</feature>
<evidence type="ECO:0000259" key="9">
    <source>
        <dbReference type="Pfam" id="PF03876"/>
    </source>
</evidence>
<dbReference type="Gene3D" id="3.30.1490.120">
    <property type="entry name" value="RNA polymerase Rpb7-like, N-terminal domain"/>
    <property type="match status" value="1"/>
</dbReference>
<feature type="domain" description="RPA43 OB" evidence="10">
    <location>
        <begin position="122"/>
        <end position="282"/>
    </location>
</feature>
<dbReference type="PANTHER" id="PTHR12709">
    <property type="entry name" value="DNA-DIRECTED RNA POLYMERASE II, III"/>
    <property type="match status" value="1"/>
</dbReference>
<dbReference type="Pfam" id="PF03876">
    <property type="entry name" value="SHS2_Rpb7-N"/>
    <property type="match status" value="1"/>
</dbReference>
<evidence type="ECO:0000256" key="6">
    <source>
        <dbReference type="ARBA" id="ARBA00023242"/>
    </source>
</evidence>
<evidence type="ECO:0000256" key="4">
    <source>
        <dbReference type="ARBA" id="ARBA00022553"/>
    </source>
</evidence>
<evidence type="ECO:0000256" key="5">
    <source>
        <dbReference type="ARBA" id="ARBA00023163"/>
    </source>
</evidence>
<evidence type="ECO:0000313" key="12">
    <source>
        <dbReference type="Proteomes" id="UP000261520"/>
    </source>
</evidence>
<dbReference type="Pfam" id="PF17875">
    <property type="entry name" value="RPA43_OB"/>
    <property type="match status" value="1"/>
</dbReference>
<dbReference type="GO" id="GO:0006352">
    <property type="term" value="P:DNA-templated transcription initiation"/>
    <property type="evidence" value="ECO:0007669"/>
    <property type="project" value="UniProtKB-UniRule"/>
</dbReference>
<feature type="compositionally biased region" description="Polar residues" evidence="8">
    <location>
        <begin position="271"/>
        <end position="281"/>
    </location>
</feature>
<keyword evidence="4" id="KW-0597">Phosphoprotein</keyword>
<dbReference type="AlphaFoldDB" id="A0A3B4B4P8"/>
<accession>A0A3B4B4P8</accession>
<evidence type="ECO:0000259" key="10">
    <source>
        <dbReference type="Pfam" id="PF17875"/>
    </source>
</evidence>